<dbReference type="PROSITE" id="PS51318">
    <property type="entry name" value="TAT"/>
    <property type="match status" value="1"/>
</dbReference>
<dbReference type="InterPro" id="IPR006311">
    <property type="entry name" value="TAT_signal"/>
</dbReference>
<gene>
    <name evidence="1" type="ORF">LH23_00655</name>
</gene>
<dbReference type="EMBL" id="CP009458">
    <property type="protein sequence ID" value="AIR59217.1"/>
    <property type="molecule type" value="Genomic_DNA"/>
</dbReference>
<name>A0AAN0VRQ0_9ENTR</name>
<dbReference type="RefSeq" id="WP_039296256.1">
    <property type="nucleotide sequence ID" value="NZ_CP009458.1"/>
</dbReference>
<dbReference type="Gene3D" id="2.60.120.10">
    <property type="entry name" value="Jelly Rolls"/>
    <property type="match status" value="1"/>
</dbReference>
<organism evidence="1 2">
    <name type="scientific">Cedecea neteri</name>
    <dbReference type="NCBI Taxonomy" id="158822"/>
    <lineage>
        <taxon>Bacteria</taxon>
        <taxon>Pseudomonadati</taxon>
        <taxon>Pseudomonadota</taxon>
        <taxon>Gammaproteobacteria</taxon>
        <taxon>Enterobacterales</taxon>
        <taxon>Enterobacteriaceae</taxon>
        <taxon>Cedecea</taxon>
    </lineage>
</organism>
<accession>A0AAN0VRQ0</accession>
<reference evidence="1 2" key="1">
    <citation type="submission" date="2014-09" db="EMBL/GenBank/DDBJ databases">
        <authorList>
            <person name="Chan K.-G."/>
        </authorList>
    </citation>
    <scope>NUCLEOTIDE SEQUENCE [LARGE SCALE GENOMIC DNA]</scope>
    <source>
        <strain evidence="1 2">M006</strain>
    </source>
</reference>
<dbReference type="InterPro" id="IPR011051">
    <property type="entry name" value="RmlC_Cupin_sf"/>
</dbReference>
<dbReference type="InterPro" id="IPR014710">
    <property type="entry name" value="RmlC-like_jellyroll"/>
</dbReference>
<dbReference type="AlphaFoldDB" id="A0AAN0VRQ0"/>
<dbReference type="PANTHER" id="PTHR36448:SF2">
    <property type="entry name" value="CUPIN TYPE-1 DOMAIN-CONTAINING PROTEIN"/>
    <property type="match status" value="1"/>
</dbReference>
<dbReference type="Proteomes" id="UP000029516">
    <property type="component" value="Chromosome"/>
</dbReference>
<protein>
    <submittedName>
        <fullName evidence="1">Cupin</fullName>
    </submittedName>
</protein>
<dbReference type="InterPro" id="IPR047121">
    <property type="entry name" value="YjiB-like"/>
</dbReference>
<dbReference type="SUPFAM" id="SSF51182">
    <property type="entry name" value="RmlC-like cupins"/>
    <property type="match status" value="1"/>
</dbReference>
<evidence type="ECO:0000313" key="1">
    <source>
        <dbReference type="EMBL" id="AIR59217.1"/>
    </source>
</evidence>
<dbReference type="PIRSF" id="PIRSF019307">
    <property type="entry name" value="UCP019307"/>
    <property type="match status" value="1"/>
</dbReference>
<dbReference type="KEGG" id="cem:LH23_00655"/>
<dbReference type="PANTHER" id="PTHR36448">
    <property type="entry name" value="BLR7373 PROTEIN"/>
    <property type="match status" value="1"/>
</dbReference>
<evidence type="ECO:0000313" key="2">
    <source>
        <dbReference type="Proteomes" id="UP000029516"/>
    </source>
</evidence>
<dbReference type="CDD" id="cd02219">
    <property type="entry name" value="cupin_YjlB-like"/>
    <property type="match status" value="1"/>
</dbReference>
<proteinExistence type="predicted"/>
<sequence length="196" mass="21151">MATFDRRDFIKSVLAAGAGIALTPTRGWASSGIIPEATIITANGWVPNNAKLPVLHYRNVLRQGDIASQMEAIFAANQWFPQWRNGVYDYHHYHSTAHEVLGFASGTARLMLGGPEGHEVTVNAGDVVLLPAGTGHCRLSASDDFLVVGAYPAGQSFDICREAPTAEMKARMASLQFPKNDPVNGLAPDITAYWKA</sequence>
<dbReference type="InterPro" id="IPR014500">
    <property type="entry name" value="UCP019307_cupin"/>
</dbReference>